<evidence type="ECO:0000256" key="2">
    <source>
        <dbReference type="ARBA" id="ARBA00038358"/>
    </source>
</evidence>
<dbReference type="RefSeq" id="WP_379286786.1">
    <property type="nucleotide sequence ID" value="NZ_JBHTIU010000022.1"/>
</dbReference>
<gene>
    <name evidence="3" type="ORF">ACFQ03_06025</name>
</gene>
<dbReference type="Proteomes" id="UP001597120">
    <property type="component" value="Unassembled WGS sequence"/>
</dbReference>
<dbReference type="SUPFAM" id="SSF48208">
    <property type="entry name" value="Six-hairpin glycosidases"/>
    <property type="match status" value="1"/>
</dbReference>
<proteinExistence type="inferred from homology"/>
<dbReference type="InterPro" id="IPR052369">
    <property type="entry name" value="UG_Glycosaminoglycan_Hydrolase"/>
</dbReference>
<dbReference type="PANTHER" id="PTHR36845">
    <property type="entry name" value="HYDROLASE, PUTATIVE (AFU_ORTHOLOGUE AFUA_7G05090)-RELATED"/>
    <property type="match status" value="1"/>
</dbReference>
<dbReference type="EMBL" id="JBHTIU010000022">
    <property type="protein sequence ID" value="MFD0868700.1"/>
    <property type="molecule type" value="Genomic_DNA"/>
</dbReference>
<dbReference type="Gene3D" id="1.50.10.10">
    <property type="match status" value="1"/>
</dbReference>
<evidence type="ECO:0000313" key="4">
    <source>
        <dbReference type="Proteomes" id="UP001597120"/>
    </source>
</evidence>
<dbReference type="InterPro" id="IPR010905">
    <property type="entry name" value="Glyco_hydro_88"/>
</dbReference>
<dbReference type="InterPro" id="IPR012341">
    <property type="entry name" value="6hp_glycosidase-like_sf"/>
</dbReference>
<dbReference type="GO" id="GO:0016787">
    <property type="term" value="F:hydrolase activity"/>
    <property type="evidence" value="ECO:0007669"/>
    <property type="project" value="UniProtKB-KW"/>
</dbReference>
<sequence length="402" mass="46383">MEGIRTLTTHVADEGILDRSKYAEPPVWTQASVERAIHYVLAQIDRNLDVFTDRFPSPASKGNVYEPWENIEWTPGFWTGMLWLAYEVTGDDKYRRTAEIQLETYRRRVDERIGTETHDLGFIYSLSCVAAYKLTGNGQAKETALKAADLLMERYFETAGIIQAWGNLNNPQQRGRMIIDCCMNLPLLYWASEETGRPAYHRAAERHVRQSARYLIRNDSSSYHTFYMDVDTGEPKYGRTAQGYSDDSCWSRGQAWAVYGFPLSYRYTGDTSLIDLGQKVTHYFLNRLPEDYVCYWDLIFTEGEEERDSSAAAIAICGMLELAGHLPVINENRRLYENASLHILKSLTERYTTESTPHSNGILLHAVYGKPLNNGVDECCIWGDYYYFEALVRVLKDWKLYW</sequence>
<keyword evidence="4" id="KW-1185">Reference proteome</keyword>
<protein>
    <submittedName>
        <fullName evidence="3">Glycoside hydrolase family 88 protein</fullName>
    </submittedName>
</protein>
<accession>A0ABW3D9S7</accession>
<name>A0ABW3D9S7_9BACL</name>
<reference evidence="4" key="1">
    <citation type="journal article" date="2019" name="Int. J. Syst. Evol. Microbiol.">
        <title>The Global Catalogue of Microorganisms (GCM) 10K type strain sequencing project: providing services to taxonomists for standard genome sequencing and annotation.</title>
        <authorList>
            <consortium name="The Broad Institute Genomics Platform"/>
            <consortium name="The Broad Institute Genome Sequencing Center for Infectious Disease"/>
            <person name="Wu L."/>
            <person name="Ma J."/>
        </authorList>
    </citation>
    <scope>NUCLEOTIDE SEQUENCE [LARGE SCALE GENOMIC DNA]</scope>
    <source>
        <strain evidence="4">CCUG 57263</strain>
    </source>
</reference>
<keyword evidence="1 3" id="KW-0378">Hydrolase</keyword>
<evidence type="ECO:0000256" key="1">
    <source>
        <dbReference type="ARBA" id="ARBA00022801"/>
    </source>
</evidence>
<organism evidence="3 4">
    <name type="scientific">Paenibacillus residui</name>
    <dbReference type="NCBI Taxonomy" id="629724"/>
    <lineage>
        <taxon>Bacteria</taxon>
        <taxon>Bacillati</taxon>
        <taxon>Bacillota</taxon>
        <taxon>Bacilli</taxon>
        <taxon>Bacillales</taxon>
        <taxon>Paenibacillaceae</taxon>
        <taxon>Paenibacillus</taxon>
    </lineage>
</organism>
<comment type="similarity">
    <text evidence="2">Belongs to the glycosyl hydrolase 88 family.</text>
</comment>
<dbReference type="PANTHER" id="PTHR36845:SF1">
    <property type="entry name" value="HYDROLASE, PUTATIVE (AFU_ORTHOLOGUE AFUA_7G05090)-RELATED"/>
    <property type="match status" value="1"/>
</dbReference>
<dbReference type="Pfam" id="PF07470">
    <property type="entry name" value="Glyco_hydro_88"/>
    <property type="match status" value="1"/>
</dbReference>
<evidence type="ECO:0000313" key="3">
    <source>
        <dbReference type="EMBL" id="MFD0868700.1"/>
    </source>
</evidence>
<dbReference type="InterPro" id="IPR008928">
    <property type="entry name" value="6-hairpin_glycosidase_sf"/>
</dbReference>
<comment type="caution">
    <text evidence="3">The sequence shown here is derived from an EMBL/GenBank/DDBJ whole genome shotgun (WGS) entry which is preliminary data.</text>
</comment>